<dbReference type="RefSeq" id="WP_010409913.1">
    <property type="nucleotide sequence ID" value="NZ_MCRM02000001.1"/>
</dbReference>
<name>A0ABX4YPG9_9LEPT</name>
<protein>
    <submittedName>
        <fullName evidence="2">DUF2892 domain-containing protein</fullName>
    </submittedName>
</protein>
<dbReference type="Gene3D" id="6.10.140.1340">
    <property type="match status" value="1"/>
</dbReference>
<feature type="transmembrane region" description="Helical" evidence="1">
    <location>
        <begin position="37"/>
        <end position="61"/>
    </location>
</feature>
<accession>A0ABX4YPG9</accession>
<gene>
    <name evidence="2" type="ORF">BES34_001475</name>
</gene>
<feature type="transmembrane region" description="Helical" evidence="1">
    <location>
        <begin position="12"/>
        <end position="31"/>
    </location>
</feature>
<keyword evidence="1" id="KW-0472">Membrane</keyword>
<evidence type="ECO:0000313" key="3">
    <source>
        <dbReference type="Proteomes" id="UP000094669"/>
    </source>
</evidence>
<evidence type="ECO:0000256" key="1">
    <source>
        <dbReference type="SAM" id="Phobius"/>
    </source>
</evidence>
<proteinExistence type="predicted"/>
<organism evidence="2 3">
    <name type="scientific">Leptospira inadai serovar Lyme</name>
    <dbReference type="NCBI Taxonomy" id="293084"/>
    <lineage>
        <taxon>Bacteria</taxon>
        <taxon>Pseudomonadati</taxon>
        <taxon>Spirochaetota</taxon>
        <taxon>Spirochaetia</taxon>
        <taxon>Leptospirales</taxon>
        <taxon>Leptospiraceae</taxon>
        <taxon>Leptospira</taxon>
    </lineage>
</organism>
<evidence type="ECO:0000313" key="2">
    <source>
        <dbReference type="EMBL" id="PNV77074.1"/>
    </source>
</evidence>
<dbReference type="Proteomes" id="UP000094669">
    <property type="component" value="Unassembled WGS sequence"/>
</dbReference>
<keyword evidence="1" id="KW-1133">Transmembrane helix</keyword>
<keyword evidence="3" id="KW-1185">Reference proteome</keyword>
<reference evidence="2" key="1">
    <citation type="submission" date="2018-01" db="EMBL/GenBank/DDBJ databases">
        <title>Genomic characterization of Leptospira inadai serogroup Lyme isolated from captured rat in Brazil and comparative analysis with human reference strain.</title>
        <authorList>
            <person name="Moreno L.Z."/>
            <person name="Loureiro A.P."/>
            <person name="Miraglia F."/>
            <person name="Kremer F.S."/>
            <person name="Eslabao M.R."/>
            <person name="Dellagostin O.A."/>
            <person name="Lilenbaum W."/>
            <person name="Moreno A.M."/>
        </authorList>
    </citation>
    <scope>NUCLEOTIDE SEQUENCE [LARGE SCALE GENOMIC DNA]</scope>
    <source>
        <strain evidence="2">M34/99</strain>
    </source>
</reference>
<dbReference type="EMBL" id="MCRM02000001">
    <property type="protein sequence ID" value="PNV77074.1"/>
    <property type="molecule type" value="Genomic_DNA"/>
</dbReference>
<sequence length="78" mass="8594">MQTGANWCIERFLFLIGGIFSLIGVSIGFFITQWGYLLNLLVALNMILYAGTGFCPMAFLLKKIGAPSECKIVSGREE</sequence>
<keyword evidence="1" id="KW-0812">Transmembrane</keyword>
<comment type="caution">
    <text evidence="2">The sequence shown here is derived from an EMBL/GenBank/DDBJ whole genome shotgun (WGS) entry which is preliminary data.</text>
</comment>